<dbReference type="PANTHER" id="PTHR30589">
    <property type="entry name" value="PROLIPOPROTEIN DIACYLGLYCERYL TRANSFERASE"/>
    <property type="match status" value="1"/>
</dbReference>
<dbReference type="Pfam" id="PF01790">
    <property type="entry name" value="LGT"/>
    <property type="match status" value="1"/>
</dbReference>
<dbReference type="GO" id="GO:0008961">
    <property type="term" value="F:phosphatidylglycerol-prolipoprotein diacylglyceryl transferase activity"/>
    <property type="evidence" value="ECO:0007669"/>
    <property type="project" value="InterPro"/>
</dbReference>
<evidence type="ECO:0000256" key="2">
    <source>
        <dbReference type="ARBA" id="ARBA00022475"/>
    </source>
</evidence>
<dbReference type="AlphaFoldDB" id="A0A5C0UDH4"/>
<dbReference type="OrthoDB" id="871140at2"/>
<feature type="transmembrane region" description="Helical" evidence="7">
    <location>
        <begin position="78"/>
        <end position="101"/>
    </location>
</feature>
<protein>
    <submittedName>
        <fullName evidence="8">Prolipoprotein diacylglyceryl transferase</fullName>
    </submittedName>
</protein>
<sequence>MNPIAFSIFSFDITWYGISYFISFVSINHFTVRKLSSKYPEKQIEQIMSFSFFGMIVGGRLGYVILYDFQNLLNFKEIIAVWNGGMAAYGGFIGGITFLYIRSKILKVKINDILNAISLYIPIALFFGRIANHINNEIPGRELFGMYHHVILYSIFLEGMFLFILINFKNYFSILQKISESNLFFISYGSIRIFLDFFRATESSMFYYFTYGQLFGSIMIVIGLLRSIKLCTYRLN</sequence>
<feature type="transmembrane region" description="Helical" evidence="7">
    <location>
        <begin position="113"/>
        <end position="131"/>
    </location>
</feature>
<dbReference type="InterPro" id="IPR001640">
    <property type="entry name" value="Lgt"/>
</dbReference>
<accession>A0A5C0UDH4</accession>
<comment type="similarity">
    <text evidence="1">Belongs to the Lgt family.</text>
</comment>
<reference evidence="8 9" key="1">
    <citation type="submission" date="2019-08" db="EMBL/GenBank/DDBJ databases">
        <title>Highly reduced genomes of protist endosymbionts show evolutionary convergence.</title>
        <authorList>
            <person name="George E."/>
            <person name="Husnik F."/>
            <person name="Tashyreva D."/>
            <person name="Prokopchuk G."/>
            <person name="Horak A."/>
            <person name="Kwong W.K."/>
            <person name="Lukes J."/>
            <person name="Keeling P.J."/>
        </authorList>
    </citation>
    <scope>NUCLEOTIDE SEQUENCE [LARGE SCALE GENOMIC DNA]</scope>
    <source>
        <strain evidence="8">1605</strain>
    </source>
</reference>
<gene>
    <name evidence="8" type="ORF">FZC35_01710</name>
</gene>
<evidence type="ECO:0000313" key="8">
    <source>
        <dbReference type="EMBL" id="QEK38086.1"/>
    </source>
</evidence>
<feature type="transmembrane region" description="Helical" evidence="7">
    <location>
        <begin position="206"/>
        <end position="225"/>
    </location>
</feature>
<evidence type="ECO:0000256" key="6">
    <source>
        <dbReference type="ARBA" id="ARBA00023136"/>
    </source>
</evidence>
<dbReference type="Proteomes" id="UP000325155">
    <property type="component" value="Chromosome"/>
</dbReference>
<evidence type="ECO:0000256" key="1">
    <source>
        <dbReference type="ARBA" id="ARBA00007150"/>
    </source>
</evidence>
<dbReference type="GO" id="GO:0005886">
    <property type="term" value="C:plasma membrane"/>
    <property type="evidence" value="ECO:0007669"/>
    <property type="project" value="InterPro"/>
</dbReference>
<keyword evidence="6 7" id="KW-0472">Membrane</keyword>
<dbReference type="EMBL" id="CP043315">
    <property type="protein sequence ID" value="QEK38086.1"/>
    <property type="molecule type" value="Genomic_DNA"/>
</dbReference>
<evidence type="ECO:0000256" key="4">
    <source>
        <dbReference type="ARBA" id="ARBA00022692"/>
    </source>
</evidence>
<keyword evidence="3 8" id="KW-0808">Transferase</keyword>
<feature type="transmembrane region" description="Helical" evidence="7">
    <location>
        <begin position="183"/>
        <end position="200"/>
    </location>
</feature>
<evidence type="ECO:0000256" key="3">
    <source>
        <dbReference type="ARBA" id="ARBA00022679"/>
    </source>
</evidence>
<feature type="transmembrane region" description="Helical" evidence="7">
    <location>
        <begin position="6"/>
        <end position="27"/>
    </location>
</feature>
<keyword evidence="8" id="KW-0449">Lipoprotein</keyword>
<keyword evidence="5 7" id="KW-1133">Transmembrane helix</keyword>
<name>A0A5C0UDH4_9PROT</name>
<keyword evidence="4 7" id="KW-0812">Transmembrane</keyword>
<dbReference type="RefSeq" id="WP_148980933.1">
    <property type="nucleotide sequence ID" value="NZ_CP043315.1"/>
</dbReference>
<keyword evidence="9" id="KW-1185">Reference proteome</keyword>
<dbReference type="GO" id="GO:0042158">
    <property type="term" value="P:lipoprotein biosynthetic process"/>
    <property type="evidence" value="ECO:0007669"/>
    <property type="project" value="InterPro"/>
</dbReference>
<feature type="transmembrane region" description="Helical" evidence="7">
    <location>
        <begin position="47"/>
        <end position="66"/>
    </location>
</feature>
<proteinExistence type="inferred from homology"/>
<dbReference type="KEGG" id="cip:FZC35_01710"/>
<feature type="transmembrane region" description="Helical" evidence="7">
    <location>
        <begin position="151"/>
        <end position="171"/>
    </location>
</feature>
<dbReference type="PANTHER" id="PTHR30589:SF0">
    <property type="entry name" value="PHOSPHATIDYLGLYCEROL--PROLIPOPROTEIN DIACYLGLYCERYL TRANSFERASE"/>
    <property type="match status" value="1"/>
</dbReference>
<organism evidence="8 9">
    <name type="scientific">Candidatus Cytomitobacter indipagum</name>
    <dbReference type="NCBI Taxonomy" id="2601575"/>
    <lineage>
        <taxon>Bacteria</taxon>
        <taxon>Pseudomonadati</taxon>
        <taxon>Pseudomonadota</taxon>
        <taxon>Alphaproteobacteria</taxon>
        <taxon>Holosporales</taxon>
        <taxon>Holosporaceae</taxon>
        <taxon>Candidatus Cytomitobacter</taxon>
    </lineage>
</organism>
<evidence type="ECO:0000256" key="5">
    <source>
        <dbReference type="ARBA" id="ARBA00022989"/>
    </source>
</evidence>
<evidence type="ECO:0000256" key="7">
    <source>
        <dbReference type="SAM" id="Phobius"/>
    </source>
</evidence>
<keyword evidence="2" id="KW-1003">Cell membrane</keyword>
<evidence type="ECO:0000313" key="9">
    <source>
        <dbReference type="Proteomes" id="UP000325155"/>
    </source>
</evidence>